<keyword evidence="3" id="KW-1185">Reference proteome</keyword>
<dbReference type="EMBL" id="JADIKK010000008">
    <property type="protein sequence ID" value="MFK2877429.1"/>
    <property type="molecule type" value="Genomic_DNA"/>
</dbReference>
<dbReference type="Proteomes" id="UP001620339">
    <property type="component" value="Unassembled WGS sequence"/>
</dbReference>
<gene>
    <name evidence="2" type="ORF">ISP25_10150</name>
</gene>
<comment type="caution">
    <text evidence="2">The sequence shown here is derived from an EMBL/GenBank/DDBJ whole genome shotgun (WGS) entry which is preliminary data.</text>
</comment>
<evidence type="ECO:0000313" key="2">
    <source>
        <dbReference type="EMBL" id="MFK2877429.1"/>
    </source>
</evidence>
<dbReference type="InterPro" id="IPR049221">
    <property type="entry name" value="DUF6869"/>
</dbReference>
<dbReference type="Pfam" id="PF21746">
    <property type="entry name" value="DUF6869"/>
    <property type="match status" value="1"/>
</dbReference>
<accession>A0ABW8J758</accession>
<feature type="domain" description="DUF6869" evidence="1">
    <location>
        <begin position="40"/>
        <end position="124"/>
    </location>
</feature>
<protein>
    <recommendedName>
        <fullName evidence="1">DUF6869 domain-containing protein</fullName>
    </recommendedName>
</protein>
<organism evidence="2 3">
    <name type="scientific">Rhodanobacter hydrolyticus</name>
    <dbReference type="NCBI Taxonomy" id="2250595"/>
    <lineage>
        <taxon>Bacteria</taxon>
        <taxon>Pseudomonadati</taxon>
        <taxon>Pseudomonadota</taxon>
        <taxon>Gammaproteobacteria</taxon>
        <taxon>Lysobacterales</taxon>
        <taxon>Rhodanobacteraceae</taxon>
        <taxon>Rhodanobacter</taxon>
    </lineage>
</organism>
<evidence type="ECO:0000313" key="3">
    <source>
        <dbReference type="Proteomes" id="UP001620339"/>
    </source>
</evidence>
<proteinExistence type="predicted"/>
<dbReference type="RefSeq" id="WP_404613644.1">
    <property type="nucleotide sequence ID" value="NZ_JADIKK010000008.1"/>
</dbReference>
<evidence type="ECO:0000259" key="1">
    <source>
        <dbReference type="Pfam" id="PF21746"/>
    </source>
</evidence>
<reference evidence="2 3" key="1">
    <citation type="submission" date="2020-10" db="EMBL/GenBank/DDBJ databases">
        <title>Phylogeny of dyella-like bacteria.</title>
        <authorList>
            <person name="Fu J."/>
        </authorList>
    </citation>
    <scope>NUCLEOTIDE SEQUENCE [LARGE SCALE GENOMIC DNA]</scope>
    <source>
        <strain evidence="2 3">KACC 19113</strain>
    </source>
</reference>
<sequence length="126" mass="14061">MDNRSPDEIAEEWIRAWSGTEQPAIGVGIGASRLDWELPREEPQLCLESIITVLEHIQGSSSKLLAVLAAGPLEDLLAKNGSVVVDQVEVLARRSPEFRHLLNGVWDSGIHPEVLSKLAKYRNQRW</sequence>
<name>A0ABW8J758_9GAMM</name>